<sequence>MAEASTEYSDVSPSTAAHAIDAPPLGLHQDPPNTLMPATSDVVTTEAACSSSAPSASLSETAPPTALTDVTKSAQPFVAPATSAFQATVGQMSARDLPVPAAGSKRAAPDMPDAASGLAKEARADAVGADGSCASPDAAAHRRIALLLSGVSRSGESPLGAGQSSDVPGSGGAAGASSASRPKGIGAKKAEGASGGHGSKGGKGGDGSSPKMALKAPESTKGSAGKASAGKASVGKGASSDKAGSVDHAEAAGTSSGGSATKKEGEPKVSRPRAETLKLIKARTSYQIFAEEERPAASAAARERVLATYQEAVGLRPDGKPKKVDEGEAAFKKDLQAAVVVELGKRWKALALEQKEPFEERARKEKEAVLKEAQAAAKRLASSGEGGHGKLREQIEAFGAKQPAAFLALFERLAADDLAVAARLEKQTVRDKQREAKEAEALRKLRYPIADELLANEPPHEPPLAEWPEPRYAINLPPEAQPCVGSLLAAFDFVSTYADPLGLTRFSLEELRLALLHRGPSVLLSEMALALLRFCLPEDPPSPDECAKARVPAGLARQAGAELTAAGLPCRGAPTRGVLTEASWVEVARWVLVRQAEGNDDTTVMRALEALRVTELWRLPLEQKLVVLLALIEAASASDAMRAVLSEHLERHSEALGAQR</sequence>
<feature type="compositionally biased region" description="Gly residues" evidence="4">
    <location>
        <begin position="193"/>
        <end position="207"/>
    </location>
</feature>
<dbReference type="GO" id="GO:0003677">
    <property type="term" value="F:DNA binding"/>
    <property type="evidence" value="ECO:0007669"/>
    <property type="project" value="UniProtKB-UniRule"/>
</dbReference>
<feature type="DNA-binding region" description="HMG box" evidence="3">
    <location>
        <begin position="279"/>
        <end position="377"/>
    </location>
</feature>
<keyword evidence="8" id="KW-1185">Reference proteome</keyword>
<feature type="compositionally biased region" description="Low complexity" evidence="4">
    <location>
        <begin position="175"/>
        <end position="187"/>
    </location>
</feature>
<feature type="domain" description="DDT" evidence="6">
    <location>
        <begin position="481"/>
        <end position="541"/>
    </location>
</feature>
<dbReference type="GO" id="GO:0005634">
    <property type="term" value="C:nucleus"/>
    <property type="evidence" value="ECO:0007669"/>
    <property type="project" value="UniProtKB-SubCell"/>
</dbReference>
<dbReference type="SMART" id="SM00571">
    <property type="entry name" value="DDT"/>
    <property type="match status" value="1"/>
</dbReference>
<feature type="region of interest" description="Disordered" evidence="4">
    <location>
        <begin position="153"/>
        <end position="276"/>
    </location>
</feature>
<dbReference type="Pfam" id="PF02791">
    <property type="entry name" value="DDT"/>
    <property type="match status" value="1"/>
</dbReference>
<dbReference type="PROSITE" id="PS50118">
    <property type="entry name" value="HMG_BOX_2"/>
    <property type="match status" value="1"/>
</dbReference>
<comment type="subcellular location">
    <subcellularLocation>
        <location evidence="1">Nucleus</location>
    </subcellularLocation>
</comment>
<evidence type="ECO:0000259" key="5">
    <source>
        <dbReference type="PROSITE" id="PS50118"/>
    </source>
</evidence>
<dbReference type="PANTHER" id="PTHR15546">
    <property type="entry name" value="BROMODOMAIN ADJACENT TO ZINC FINGER DOMAIN, 2A"/>
    <property type="match status" value="1"/>
</dbReference>
<keyword evidence="2 3" id="KW-0539">Nucleus</keyword>
<organism evidence="7 8">
    <name type="scientific">Chrysochromulina tobinii</name>
    <dbReference type="NCBI Taxonomy" id="1460289"/>
    <lineage>
        <taxon>Eukaryota</taxon>
        <taxon>Haptista</taxon>
        <taxon>Haptophyta</taxon>
        <taxon>Prymnesiophyceae</taxon>
        <taxon>Prymnesiales</taxon>
        <taxon>Chrysochromulinaceae</taxon>
        <taxon>Chrysochromulina</taxon>
    </lineage>
</organism>
<name>A0A0M0J7W2_9EUKA</name>
<dbReference type="PROSITE" id="PS50827">
    <property type="entry name" value="DDT"/>
    <property type="match status" value="1"/>
</dbReference>
<evidence type="ECO:0000256" key="3">
    <source>
        <dbReference type="PROSITE-ProRule" id="PRU00267"/>
    </source>
</evidence>
<feature type="domain" description="HMG box" evidence="5">
    <location>
        <begin position="279"/>
        <end position="377"/>
    </location>
</feature>
<proteinExistence type="predicted"/>
<feature type="non-terminal residue" evidence="7">
    <location>
        <position position="660"/>
    </location>
</feature>
<dbReference type="SUPFAM" id="SSF47095">
    <property type="entry name" value="HMG-box"/>
    <property type="match status" value="1"/>
</dbReference>
<evidence type="ECO:0000256" key="4">
    <source>
        <dbReference type="SAM" id="MobiDB-lite"/>
    </source>
</evidence>
<dbReference type="AlphaFoldDB" id="A0A0M0J7W2"/>
<feature type="compositionally biased region" description="Basic and acidic residues" evidence="4">
    <location>
        <begin position="261"/>
        <end position="276"/>
    </location>
</feature>
<evidence type="ECO:0000256" key="2">
    <source>
        <dbReference type="ARBA" id="ARBA00023242"/>
    </source>
</evidence>
<evidence type="ECO:0000259" key="6">
    <source>
        <dbReference type="PROSITE" id="PS50827"/>
    </source>
</evidence>
<evidence type="ECO:0000256" key="1">
    <source>
        <dbReference type="ARBA" id="ARBA00004123"/>
    </source>
</evidence>
<feature type="region of interest" description="Disordered" evidence="4">
    <location>
        <begin position="100"/>
        <end position="119"/>
    </location>
</feature>
<protein>
    <submittedName>
        <fullName evidence="7">Ddt domain-containing protein</fullName>
    </submittedName>
</protein>
<dbReference type="InterPro" id="IPR053271">
    <property type="entry name" value="DDT_domain"/>
</dbReference>
<reference evidence="8" key="1">
    <citation type="journal article" date="2015" name="PLoS Genet.">
        <title>Genome Sequence and Transcriptome Analyses of Chrysochromulina tobin: Metabolic Tools for Enhanced Algal Fitness in the Prominent Order Prymnesiales (Haptophyceae).</title>
        <authorList>
            <person name="Hovde B.T."/>
            <person name="Deodato C.R."/>
            <person name="Hunsperger H.M."/>
            <person name="Ryken S.A."/>
            <person name="Yost W."/>
            <person name="Jha R.K."/>
            <person name="Patterson J."/>
            <person name="Monnat R.J. Jr."/>
            <person name="Barlow S.B."/>
            <person name="Starkenburg S.R."/>
            <person name="Cattolico R.A."/>
        </authorList>
    </citation>
    <scope>NUCLEOTIDE SEQUENCE</scope>
    <source>
        <strain evidence="8">CCMP291</strain>
    </source>
</reference>
<dbReference type="Gene3D" id="1.10.30.10">
    <property type="entry name" value="High mobility group box domain"/>
    <property type="match status" value="1"/>
</dbReference>
<evidence type="ECO:0000313" key="7">
    <source>
        <dbReference type="EMBL" id="KOO22318.1"/>
    </source>
</evidence>
<dbReference type="CDD" id="cd00084">
    <property type="entry name" value="HMG-box_SF"/>
    <property type="match status" value="1"/>
</dbReference>
<feature type="compositionally biased region" description="Low complexity" evidence="4">
    <location>
        <begin position="44"/>
        <end position="65"/>
    </location>
</feature>
<dbReference type="Proteomes" id="UP000037460">
    <property type="component" value="Unassembled WGS sequence"/>
</dbReference>
<dbReference type="EMBL" id="JWZX01003288">
    <property type="protein sequence ID" value="KOO22318.1"/>
    <property type="molecule type" value="Genomic_DNA"/>
</dbReference>
<accession>A0A0M0J7W2</accession>
<dbReference type="InterPro" id="IPR009071">
    <property type="entry name" value="HMG_box_dom"/>
</dbReference>
<dbReference type="InterPro" id="IPR018501">
    <property type="entry name" value="DDT_dom"/>
</dbReference>
<evidence type="ECO:0000313" key="8">
    <source>
        <dbReference type="Proteomes" id="UP000037460"/>
    </source>
</evidence>
<feature type="compositionally biased region" description="Low complexity" evidence="4">
    <location>
        <begin position="251"/>
        <end position="260"/>
    </location>
</feature>
<dbReference type="PANTHER" id="PTHR15546:SF2">
    <property type="entry name" value="DDT DOMAIN-CONTAINING PROTEIN DDB_G0282237"/>
    <property type="match status" value="1"/>
</dbReference>
<feature type="compositionally biased region" description="Polar residues" evidence="4">
    <location>
        <begin position="1"/>
        <end position="15"/>
    </location>
</feature>
<dbReference type="InterPro" id="IPR036910">
    <property type="entry name" value="HMG_box_dom_sf"/>
</dbReference>
<feature type="region of interest" description="Disordered" evidence="4">
    <location>
        <begin position="1"/>
        <end position="65"/>
    </location>
</feature>
<keyword evidence="3" id="KW-0238">DNA-binding</keyword>
<comment type="caution">
    <text evidence="7">The sequence shown here is derived from an EMBL/GenBank/DDBJ whole genome shotgun (WGS) entry which is preliminary data.</text>
</comment>
<gene>
    <name evidence="7" type="ORF">Ctob_001365</name>
</gene>
<feature type="compositionally biased region" description="Low complexity" evidence="4">
    <location>
        <begin position="221"/>
        <end position="243"/>
    </location>
</feature>
<dbReference type="OrthoDB" id="332390at2759"/>